<evidence type="ECO:0000313" key="3">
    <source>
        <dbReference type="EMBL" id="ELU06850.1"/>
    </source>
</evidence>
<dbReference type="OMA" id="EQMSLME"/>
<evidence type="ECO:0000256" key="1">
    <source>
        <dbReference type="SAM" id="MobiDB-lite"/>
    </source>
</evidence>
<dbReference type="Proteomes" id="UP000014760">
    <property type="component" value="Unassembled WGS sequence"/>
</dbReference>
<reference evidence="5" key="1">
    <citation type="submission" date="2012-12" db="EMBL/GenBank/DDBJ databases">
        <authorList>
            <person name="Hellsten U."/>
            <person name="Grimwood J."/>
            <person name="Chapman J.A."/>
            <person name="Shapiro H."/>
            <person name="Aerts A."/>
            <person name="Otillar R.P."/>
            <person name="Terry A.Y."/>
            <person name="Boore J.L."/>
            <person name="Simakov O."/>
            <person name="Marletaz F."/>
            <person name="Cho S.-J."/>
            <person name="Edsinger-Gonzales E."/>
            <person name="Havlak P."/>
            <person name="Kuo D.-H."/>
            <person name="Larsson T."/>
            <person name="Lv J."/>
            <person name="Arendt D."/>
            <person name="Savage R."/>
            <person name="Osoegawa K."/>
            <person name="de Jong P."/>
            <person name="Lindberg D.R."/>
            <person name="Seaver E.C."/>
            <person name="Weisblat D.A."/>
            <person name="Putnam N.H."/>
            <person name="Grigoriev I.V."/>
            <person name="Rokhsar D.S."/>
        </authorList>
    </citation>
    <scope>NUCLEOTIDE SEQUENCE</scope>
    <source>
        <strain evidence="5">I ESC-2004</strain>
    </source>
</reference>
<reference evidence="3 5" key="2">
    <citation type="journal article" date="2013" name="Nature">
        <title>Insights into bilaterian evolution from three spiralian genomes.</title>
        <authorList>
            <person name="Simakov O."/>
            <person name="Marletaz F."/>
            <person name="Cho S.J."/>
            <person name="Edsinger-Gonzales E."/>
            <person name="Havlak P."/>
            <person name="Hellsten U."/>
            <person name="Kuo D.H."/>
            <person name="Larsson T."/>
            <person name="Lv J."/>
            <person name="Arendt D."/>
            <person name="Savage R."/>
            <person name="Osoegawa K."/>
            <person name="de Jong P."/>
            <person name="Grimwood J."/>
            <person name="Chapman J.A."/>
            <person name="Shapiro H."/>
            <person name="Aerts A."/>
            <person name="Otillar R.P."/>
            <person name="Terry A.Y."/>
            <person name="Boore J.L."/>
            <person name="Grigoriev I.V."/>
            <person name="Lindberg D.R."/>
            <person name="Seaver E.C."/>
            <person name="Weisblat D.A."/>
            <person name="Putnam N.H."/>
            <person name="Rokhsar D.S."/>
        </authorList>
    </citation>
    <scope>NUCLEOTIDE SEQUENCE</scope>
    <source>
        <strain evidence="3 5">I ESC-2004</strain>
    </source>
</reference>
<gene>
    <name evidence="3" type="ORF">CAPTEDRAFT_228536</name>
</gene>
<name>R7UKT7_CAPTE</name>
<dbReference type="STRING" id="283909.R7UKT7"/>
<dbReference type="AlphaFoldDB" id="R7UKT7"/>
<dbReference type="PANTHER" id="PTHR22545:SF0">
    <property type="entry name" value="CENTROSOMAL PROTEIN OF 95 KDA"/>
    <property type="match status" value="1"/>
</dbReference>
<feature type="domain" description="DUF5745" evidence="2">
    <location>
        <begin position="50"/>
        <end position="109"/>
    </location>
</feature>
<reference evidence="4" key="3">
    <citation type="submission" date="2015-06" db="UniProtKB">
        <authorList>
            <consortium name="EnsemblMetazoa"/>
        </authorList>
    </citation>
    <scope>IDENTIFICATION</scope>
</reference>
<feature type="region of interest" description="Disordered" evidence="1">
    <location>
        <begin position="192"/>
        <end position="275"/>
    </location>
</feature>
<evidence type="ECO:0000313" key="5">
    <source>
        <dbReference type="Proteomes" id="UP000014760"/>
    </source>
</evidence>
<sequence length="828" mass="94859">MESRGDAAGIVQLANEILSQIHVTTRVRCVEDITPSIFVLLFEGLCGEVLPDVKRHPRTREDAIHNSQVVIDTLSMDVLNTSLSHITGDAIVAGDHTAIANLLDVFSGLLEYMLDKIGSDASSVVSRARSEDFDDPDLVTPEIIDSILQSELSKDRRSVNSTDELIRLGQVSGGRDCSSADRTSLLMALGNSNANSQSRDSSQHLSRRLSPKGSGAERRSSPLREKVTLGKRNGKLNSSVSSGGSLPGAPSKHSPGMFDSLGVRPQYKPNSDPLSCSLPGNRRMYEDLMHQYHHEVDPLSASLPNAPYDDLESMVRHTVAMSRAAVAGSPLRQSERKEDETELLRSSLEKINLNDSQPKSILSPGRTRRVISQRRKAVTFKPKYHRVSDTSTDSSKMGSPAVKCRPKTSKPSSNDPPEPEMTNSAPQTFKDYLRKYYGNQHPRISAETATSLHSSSGHEADYETELNEYKDELLKKAKTVRFDDILDDSAPGRMGSLRRKLKAEDLKNRVQQQYLSKVYNEELKDYEEELWEDVAKQRMKANETNSEFRKKIQNPKPKRFKPGKKYSASVAKGEDLLPWLLEEFPFLHLSSETIHDLWRKSSRQVEQMSKAEKDTKLKRNKQQDQLLQAERKQQLLLNIMKKEVAHNQRMKEVEERRKQQQSVKASIREKRQASARSRKYYDEFQVRMRSKMLKKRNREEMLFKKLFEEGLDIQKDRIRELRKYAKDQREKRSEIQGNDLASLENYYKDQFSLLAESMAKERKELSIRENAQSKLLGSMKQELRKKMEREIRDFQDQLWRDEDDIYFRDLDAQRIRQELYSASYQAKV</sequence>
<feature type="region of interest" description="Disordered" evidence="1">
    <location>
        <begin position="545"/>
        <end position="565"/>
    </location>
</feature>
<feature type="compositionally biased region" description="Basic residues" evidence="1">
    <location>
        <begin position="376"/>
        <end position="385"/>
    </location>
</feature>
<dbReference type="InterPro" id="IPR026619">
    <property type="entry name" value="CEP95"/>
</dbReference>
<feature type="compositionally biased region" description="Polar residues" evidence="1">
    <location>
        <begin position="192"/>
        <end position="204"/>
    </location>
</feature>
<keyword evidence="5" id="KW-1185">Reference proteome</keyword>
<feature type="region of interest" description="Disordered" evidence="1">
    <location>
        <begin position="652"/>
        <end position="674"/>
    </location>
</feature>
<accession>R7UKT7</accession>
<feature type="compositionally biased region" description="Basic and acidic residues" evidence="1">
    <location>
        <begin position="215"/>
        <end position="228"/>
    </location>
</feature>
<dbReference type="GO" id="GO:0005813">
    <property type="term" value="C:centrosome"/>
    <property type="evidence" value="ECO:0007669"/>
    <property type="project" value="InterPro"/>
</dbReference>
<dbReference type="InterPro" id="IPR044039">
    <property type="entry name" value="DUF5745"/>
</dbReference>
<dbReference type="OrthoDB" id="545730at2759"/>
<dbReference type="EMBL" id="KB300344">
    <property type="protein sequence ID" value="ELU06850.1"/>
    <property type="molecule type" value="Genomic_DNA"/>
</dbReference>
<feature type="region of interest" description="Disordered" evidence="1">
    <location>
        <begin position="376"/>
        <end position="425"/>
    </location>
</feature>
<proteinExistence type="predicted"/>
<evidence type="ECO:0000313" key="4">
    <source>
        <dbReference type="EnsemblMetazoa" id="CapteP228536"/>
    </source>
</evidence>
<feature type="compositionally biased region" description="Polar residues" evidence="1">
    <location>
        <begin position="409"/>
        <end position="425"/>
    </location>
</feature>
<organism evidence="3">
    <name type="scientific">Capitella teleta</name>
    <name type="common">Polychaete worm</name>
    <dbReference type="NCBI Taxonomy" id="283909"/>
    <lineage>
        <taxon>Eukaryota</taxon>
        <taxon>Metazoa</taxon>
        <taxon>Spiralia</taxon>
        <taxon>Lophotrochozoa</taxon>
        <taxon>Annelida</taxon>
        <taxon>Polychaeta</taxon>
        <taxon>Sedentaria</taxon>
        <taxon>Scolecida</taxon>
        <taxon>Capitellidae</taxon>
        <taxon>Capitella</taxon>
    </lineage>
</organism>
<dbReference type="HOGENOM" id="CLU_018428_1_0_1"/>
<feature type="compositionally biased region" description="Polar residues" evidence="1">
    <location>
        <begin position="235"/>
        <end position="244"/>
    </location>
</feature>
<dbReference type="EnsemblMetazoa" id="CapteT228536">
    <property type="protein sequence ID" value="CapteP228536"/>
    <property type="gene ID" value="CapteG228536"/>
</dbReference>
<protein>
    <recommendedName>
        <fullName evidence="2">DUF5745 domain-containing protein</fullName>
    </recommendedName>
</protein>
<feature type="compositionally biased region" description="Basic residues" evidence="1">
    <location>
        <begin position="551"/>
        <end position="564"/>
    </location>
</feature>
<dbReference type="GO" id="GO:0000922">
    <property type="term" value="C:spindle pole"/>
    <property type="evidence" value="ECO:0007669"/>
    <property type="project" value="InterPro"/>
</dbReference>
<evidence type="ECO:0000259" key="2">
    <source>
        <dbReference type="Pfam" id="PF19016"/>
    </source>
</evidence>
<dbReference type="Pfam" id="PF19016">
    <property type="entry name" value="DUF5745"/>
    <property type="match status" value="1"/>
</dbReference>
<dbReference type="PANTHER" id="PTHR22545">
    <property type="entry name" value="CENTROSOMAL PROTEIN OF 95 KDA"/>
    <property type="match status" value="1"/>
</dbReference>
<dbReference type="EMBL" id="AMQN01007283">
    <property type="status" value="NOT_ANNOTATED_CDS"/>
    <property type="molecule type" value="Genomic_DNA"/>
</dbReference>